<dbReference type="InterPro" id="IPR051637">
    <property type="entry name" value="Ank_repeat_dom-contain_49"/>
</dbReference>
<dbReference type="Gene3D" id="1.25.40.20">
    <property type="entry name" value="Ankyrin repeat-containing domain"/>
    <property type="match status" value="2"/>
</dbReference>
<feature type="domain" description="Clr5" evidence="4">
    <location>
        <begin position="11"/>
        <end position="61"/>
    </location>
</feature>
<evidence type="ECO:0000313" key="6">
    <source>
        <dbReference type="Proteomes" id="UP001373714"/>
    </source>
</evidence>
<dbReference type="InterPro" id="IPR036770">
    <property type="entry name" value="Ankyrin_rpt-contain_sf"/>
</dbReference>
<dbReference type="PROSITE" id="PS50088">
    <property type="entry name" value="ANK_REPEAT"/>
    <property type="match status" value="1"/>
</dbReference>
<feature type="repeat" description="ANK" evidence="3">
    <location>
        <begin position="1056"/>
        <end position="1088"/>
    </location>
</feature>
<dbReference type="InterPro" id="IPR002110">
    <property type="entry name" value="Ankyrin_rpt"/>
</dbReference>
<evidence type="ECO:0000313" key="5">
    <source>
        <dbReference type="EMBL" id="KAK6334478.1"/>
    </source>
</evidence>
<keyword evidence="6" id="KW-1185">Reference proteome</keyword>
<dbReference type="PANTHER" id="PTHR24180">
    <property type="entry name" value="CYCLIN-DEPENDENT KINASE INHIBITOR 2C-RELATED"/>
    <property type="match status" value="1"/>
</dbReference>
<dbReference type="AlphaFoldDB" id="A0AAV9U3G2"/>
<evidence type="ECO:0000256" key="1">
    <source>
        <dbReference type="ARBA" id="ARBA00022737"/>
    </source>
</evidence>
<keyword evidence="2 3" id="KW-0040">ANK repeat</keyword>
<gene>
    <name evidence="5" type="ORF">TWF730_003693</name>
</gene>
<evidence type="ECO:0000256" key="3">
    <source>
        <dbReference type="PROSITE-ProRule" id="PRU00023"/>
    </source>
</evidence>
<dbReference type="EMBL" id="JAVHNS010000015">
    <property type="protein sequence ID" value="KAK6334478.1"/>
    <property type="molecule type" value="Genomic_DNA"/>
</dbReference>
<evidence type="ECO:0000256" key="2">
    <source>
        <dbReference type="ARBA" id="ARBA00023043"/>
    </source>
</evidence>
<sequence>MGRLSTTLSGEEWEPYRPIVEELLLENSMTNEQSCAYLLKHYDLHVSPAQLRYRVSKWGIRRNIKKKESEHAFRSGMLERQPGKWTQREQKRHDRMWRSIKREKLDMIKWVKAPTPIGAGAAEQAMTIQPNYHPAGMGTPKVRRYGPSTGGMGSVALRPIFTPTTSSGSAFTDIYREIITKLRGEFEPDNAWRFEYIEGDSDTQDCMMLNQPPPGHDRNSQLMKLIQTMDKRDPNNDFNSFMKASPVQQKYVGKENWNIEFVRLFISTAFEISNKNLLGPCMQHTYIKRLLEQFPDFFALLDWILEVYPGSTVTLRKFALNYAMRNRKDPGLVDIRRLMPSNYDTFLADISAESPDFMVAMTGKAGRYKDQEANEETVLNKIVREGKTWFLEALFDKCMLPTSDLEALLKAIITTPKILTPETILKIWWLIKLGLNLESLCQYSDSNPIYKGWDLGTKLFLLASQLHQKALMRDLQGQLSPGEIILLHGHKFTIPNSHTKNARDTTLSVNDAILLTNYILDNCVIDLEKALINAILPVSYMAKLQVTDLMRVGPTIFSRNKLLQTKFGKLGPLLQPNCSLKAIEYLQRKNVNINTIWVDRMGKPYNCLMLALMSRRKDTVISTLLRQGAEVDVSCGDFVVKKSNLVPSTPLYEALKSRIPENVGLILERQPRIKNPALCLHLAYINKPKVCEGKEWDRWEMNVLKPLGDVIESQRSHLSEQIISQYDTVRRLLTEGCNIYKSEQIILSNLANEEGRSYGQGRESFSKALVDQLAEVIAAKKVDAFEELLSSLNHDVGAKKAALTQVLEVLKISATKNKGFLYTYTQHKIYPEAAHQQTIVLSLWEHLLEHQILPPGELLEAMIVPIFWNIVWDGLPEPDAPVALTRHQQCLREIMSLITKHELSLENALKEAPRYQTTRFIHTLGRLFSTWHVGCFKRGVEAAIRFGWDLTTKVSDTDASTILHFAIATSVKAAKLLLDQGLHTKMTKGARANLLVLAAFYGRLDILKILIEGQDGEFVNQTSCLQEFAFFSDCREPNKAGRPALNQFPVHKMISGTVTALHVAAFQGRRAMVEMLIERGADVNMQVPMTKLVRPSKEPRCAEGTTRSLKQKKVYTALSLAASQGQAEMVDLLLKHKPKGLRVTAQVAYGRGHIEIAHNIEKAYSISTSCKDTEIT</sequence>
<organism evidence="5 6">
    <name type="scientific">Orbilia blumenaviensis</name>
    <dbReference type="NCBI Taxonomy" id="1796055"/>
    <lineage>
        <taxon>Eukaryota</taxon>
        <taxon>Fungi</taxon>
        <taxon>Dikarya</taxon>
        <taxon>Ascomycota</taxon>
        <taxon>Pezizomycotina</taxon>
        <taxon>Orbiliomycetes</taxon>
        <taxon>Orbiliales</taxon>
        <taxon>Orbiliaceae</taxon>
        <taxon>Orbilia</taxon>
    </lineage>
</organism>
<evidence type="ECO:0000259" key="4">
    <source>
        <dbReference type="Pfam" id="PF14420"/>
    </source>
</evidence>
<dbReference type="Proteomes" id="UP001373714">
    <property type="component" value="Unassembled WGS sequence"/>
</dbReference>
<keyword evidence="1" id="KW-0677">Repeat</keyword>
<comment type="caution">
    <text evidence="5">The sequence shown here is derived from an EMBL/GenBank/DDBJ whole genome shotgun (WGS) entry which is preliminary data.</text>
</comment>
<name>A0AAV9U3G2_9PEZI</name>
<proteinExistence type="predicted"/>
<dbReference type="SUPFAM" id="SSF48403">
    <property type="entry name" value="Ankyrin repeat"/>
    <property type="match status" value="1"/>
</dbReference>
<protein>
    <recommendedName>
        <fullName evidence="4">Clr5 domain-containing protein</fullName>
    </recommendedName>
</protein>
<dbReference type="PANTHER" id="PTHR24180:SF45">
    <property type="entry name" value="POLY [ADP-RIBOSE] POLYMERASE TANKYRASE"/>
    <property type="match status" value="1"/>
</dbReference>
<dbReference type="Pfam" id="PF00023">
    <property type="entry name" value="Ank"/>
    <property type="match status" value="1"/>
</dbReference>
<dbReference type="Pfam" id="PF14420">
    <property type="entry name" value="Clr5"/>
    <property type="match status" value="1"/>
</dbReference>
<accession>A0AAV9U3G2</accession>
<dbReference type="InterPro" id="IPR025676">
    <property type="entry name" value="Clr5_dom"/>
</dbReference>
<dbReference type="PROSITE" id="PS50297">
    <property type="entry name" value="ANK_REP_REGION"/>
    <property type="match status" value="1"/>
</dbReference>
<dbReference type="SMART" id="SM00248">
    <property type="entry name" value="ANK"/>
    <property type="match status" value="5"/>
</dbReference>
<reference evidence="5 6" key="1">
    <citation type="submission" date="2019-10" db="EMBL/GenBank/DDBJ databases">
        <authorList>
            <person name="Palmer J.M."/>
        </authorList>
    </citation>
    <scope>NUCLEOTIDE SEQUENCE [LARGE SCALE GENOMIC DNA]</scope>
    <source>
        <strain evidence="5 6">TWF730</strain>
    </source>
</reference>